<dbReference type="STRING" id="13333.W1PWP0"/>
<dbReference type="Proteomes" id="UP000017836">
    <property type="component" value="Unassembled WGS sequence"/>
</dbReference>
<proteinExistence type="predicted"/>
<keyword evidence="2" id="KW-1185">Reference proteome</keyword>
<dbReference type="AlphaFoldDB" id="W1PWP0"/>
<dbReference type="Gramene" id="ERN12304">
    <property type="protein sequence ID" value="ERN12304"/>
    <property type="gene ID" value="AMTR_s00025p00038910"/>
</dbReference>
<organism evidence="1 2">
    <name type="scientific">Amborella trichopoda</name>
    <dbReference type="NCBI Taxonomy" id="13333"/>
    <lineage>
        <taxon>Eukaryota</taxon>
        <taxon>Viridiplantae</taxon>
        <taxon>Streptophyta</taxon>
        <taxon>Embryophyta</taxon>
        <taxon>Tracheophyta</taxon>
        <taxon>Spermatophyta</taxon>
        <taxon>Magnoliopsida</taxon>
        <taxon>Amborellales</taxon>
        <taxon>Amborellaceae</taxon>
        <taxon>Amborella</taxon>
    </lineage>
</organism>
<dbReference type="HOGENOM" id="CLU_1095562_0_0_1"/>
<evidence type="ECO:0000313" key="2">
    <source>
        <dbReference type="Proteomes" id="UP000017836"/>
    </source>
</evidence>
<name>W1PWP0_AMBTC</name>
<protein>
    <submittedName>
        <fullName evidence="1">Uncharacterized protein</fullName>
    </submittedName>
</protein>
<accession>W1PWP0</accession>
<gene>
    <name evidence="1" type="ORF">AMTR_s00025p00038910</name>
</gene>
<sequence>MARTHPLQIPTLTFPRPHPLNPVGLDYWVELSIITSLFFPPYVPWRLTISVAIANHRLASVSSSLASPNSHSLVLTEQCCLILSSTSPNVSPPPAPATTHPLASTFTALTSPGCLPSTSTQQSYLPSPRLFPSLSSLPFATFSETCPFLLSLPPPPTHAPSYPHSPFLSLKPANPSLLSSTSSPPCSPACTLSPSPPTTMALIPYSEAPFSLILGLSTPSPALLGMAPVGFYNSTPPSPVFPPFAWVCYNLLSP</sequence>
<reference evidence="2" key="1">
    <citation type="journal article" date="2013" name="Science">
        <title>The Amborella genome and the evolution of flowering plants.</title>
        <authorList>
            <consortium name="Amborella Genome Project"/>
        </authorList>
    </citation>
    <scope>NUCLEOTIDE SEQUENCE [LARGE SCALE GENOMIC DNA]</scope>
</reference>
<dbReference type="EMBL" id="KI392614">
    <property type="protein sequence ID" value="ERN12304.1"/>
    <property type="molecule type" value="Genomic_DNA"/>
</dbReference>
<evidence type="ECO:0000313" key="1">
    <source>
        <dbReference type="EMBL" id="ERN12304.1"/>
    </source>
</evidence>